<dbReference type="Proteomes" id="UP000054279">
    <property type="component" value="Unassembled WGS sequence"/>
</dbReference>
<evidence type="ECO:0000313" key="2">
    <source>
        <dbReference type="EMBL" id="KIJ27671.1"/>
    </source>
</evidence>
<dbReference type="PANTHER" id="PTHR19959:SF119">
    <property type="entry name" value="FUNGAL LIPASE-LIKE DOMAIN-CONTAINING PROTEIN"/>
    <property type="match status" value="1"/>
</dbReference>
<feature type="domain" description="CHAT" evidence="1">
    <location>
        <begin position="812"/>
        <end position="1097"/>
    </location>
</feature>
<sequence>MVNLIPDGNSAKANFLKKLGNSFERRFSHLNDIEDINNAIIAKQKAMDLIPDGHPDKVTYLNDLGASLEIRFDHLGGVKDLENVIAVQQQAVDLTPDGHPLKVVYLNNLGISLERCFERLGEIENLDKAITVHQQALHLTPDGHPHKVACLENLGSSWSARFNCLGQIDDLEKAIAVQQHAAVDLIPDGHSHKARYLTNLGASLESRFDHLGKVEDLANAIAAQQQAVDLLPDGHLDKIDCLNNLGNSLESRFHCLGEVNDLENAIAAKQQAVKLTPDGHPGQARWLNHLGTSFHSRFDYLGTIKDLDNAIAVQWQAVKLVSDDHPDMVGCLQNLGTSLASRFNCLGEVEDLNNAISAQQRVISLIPDGHVETARSLNNLGNSLDSRFKCLGDVKDLDHAITVQRQAVKLTKDDNPNKALYLNNLAISLESRFDHLREVKDLDDAIVAKQKAVDLTPDDHPYWATCLNSLGNSLYNRFNCLGIIEDLNNAIATQQEAMDLTPDGHPEKARCLNNLGLSLQRRLKHLGHMEDLDSAIAFFSRSANNTSGSAAERYFGAIRWANLCSEYERPSSALEAYNVTLEIIPELAWIGLKVATRYNKLSDIGDISNAAAALAISNQDLPLALEWLEQGRSIVWGQILQFRTPLEDLQLHEPDLAEDLLNVSRALENAGTSRDKVYSHNDDFRQLIETEAQKHRALAVKYKSLLEQVRSLDGFESFLKPKRLPALLHASKNCPVVLITISNSRCDALILHSYKPSEPIVHVPLQEFSLAQANLLYSQLNTSLHSHNARYSRKLLIDDRAIPDKAKVLQSVLANLWTWVVHPVLLELQHMLTDSRDENKLHITWCPTGPLAFLPLHAAGIYNSEDPAKNTSILDIAVSSYTPTLALLLRTPVKHVEMIGTLIVSQSKTPGQRALPGTIKEAEVILKHLSANTTLHLKDENATIVNVLDAMGQHSWVHLACHGIQNTQNSLKSAFALQDGKLDLQALMAISFNHAELAFLSACQTATGDEQLPEEAAHLAAGILAVGFRSVVATMWSIHDADAPTVAETFYSTLLREPRREDGTLNVVYALHEGVRKLRENIGLERFERWVPFVHLGL</sequence>
<dbReference type="Pfam" id="PF13374">
    <property type="entry name" value="TPR_10"/>
    <property type="match status" value="1"/>
</dbReference>
<organism evidence="2 3">
    <name type="scientific">Sphaerobolus stellatus (strain SS14)</name>
    <dbReference type="NCBI Taxonomy" id="990650"/>
    <lineage>
        <taxon>Eukaryota</taxon>
        <taxon>Fungi</taxon>
        <taxon>Dikarya</taxon>
        <taxon>Basidiomycota</taxon>
        <taxon>Agaricomycotina</taxon>
        <taxon>Agaricomycetes</taxon>
        <taxon>Phallomycetidae</taxon>
        <taxon>Geastrales</taxon>
        <taxon>Sphaerobolaceae</taxon>
        <taxon>Sphaerobolus</taxon>
    </lineage>
</organism>
<dbReference type="InterPro" id="IPR024983">
    <property type="entry name" value="CHAT_dom"/>
</dbReference>
<dbReference type="SUPFAM" id="SSF48452">
    <property type="entry name" value="TPR-like"/>
    <property type="match status" value="2"/>
</dbReference>
<keyword evidence="3" id="KW-1185">Reference proteome</keyword>
<name>A0A0C9UQI9_SPHS4</name>
<protein>
    <recommendedName>
        <fullName evidence="1">CHAT domain-containing protein</fullName>
    </recommendedName>
</protein>
<reference evidence="2 3" key="1">
    <citation type="submission" date="2014-06" db="EMBL/GenBank/DDBJ databases">
        <title>Evolutionary Origins and Diversification of the Mycorrhizal Mutualists.</title>
        <authorList>
            <consortium name="DOE Joint Genome Institute"/>
            <consortium name="Mycorrhizal Genomics Consortium"/>
            <person name="Kohler A."/>
            <person name="Kuo A."/>
            <person name="Nagy L.G."/>
            <person name="Floudas D."/>
            <person name="Copeland A."/>
            <person name="Barry K.W."/>
            <person name="Cichocki N."/>
            <person name="Veneault-Fourrey C."/>
            <person name="LaButti K."/>
            <person name="Lindquist E.A."/>
            <person name="Lipzen A."/>
            <person name="Lundell T."/>
            <person name="Morin E."/>
            <person name="Murat C."/>
            <person name="Riley R."/>
            <person name="Ohm R."/>
            <person name="Sun H."/>
            <person name="Tunlid A."/>
            <person name="Henrissat B."/>
            <person name="Grigoriev I.V."/>
            <person name="Hibbett D.S."/>
            <person name="Martin F."/>
        </authorList>
    </citation>
    <scope>NUCLEOTIDE SEQUENCE [LARGE SCALE GENOMIC DNA]</scope>
    <source>
        <strain evidence="2 3">SS14</strain>
    </source>
</reference>
<dbReference type="AlphaFoldDB" id="A0A0C9UQI9"/>
<dbReference type="OrthoDB" id="9991317at2759"/>
<dbReference type="Pfam" id="PF12770">
    <property type="entry name" value="CHAT"/>
    <property type="match status" value="1"/>
</dbReference>
<dbReference type="PANTHER" id="PTHR19959">
    <property type="entry name" value="KINESIN LIGHT CHAIN"/>
    <property type="match status" value="1"/>
</dbReference>
<accession>A0A0C9UQI9</accession>
<dbReference type="InterPro" id="IPR011990">
    <property type="entry name" value="TPR-like_helical_dom_sf"/>
</dbReference>
<dbReference type="Gene3D" id="1.25.40.10">
    <property type="entry name" value="Tetratricopeptide repeat domain"/>
    <property type="match status" value="3"/>
</dbReference>
<proteinExistence type="predicted"/>
<gene>
    <name evidence="2" type="ORF">M422DRAFT_190730</name>
</gene>
<evidence type="ECO:0000259" key="1">
    <source>
        <dbReference type="Pfam" id="PF12770"/>
    </source>
</evidence>
<evidence type="ECO:0000313" key="3">
    <source>
        <dbReference type="Proteomes" id="UP000054279"/>
    </source>
</evidence>
<dbReference type="HOGENOM" id="CLU_001305_0_1_1"/>
<dbReference type="EMBL" id="KN837328">
    <property type="protein sequence ID" value="KIJ27671.1"/>
    <property type="molecule type" value="Genomic_DNA"/>
</dbReference>